<dbReference type="EMBL" id="BAAABU010000024">
    <property type="protein sequence ID" value="GAA0255801.1"/>
    <property type="molecule type" value="Genomic_DNA"/>
</dbReference>
<dbReference type="InterPro" id="IPR017517">
    <property type="entry name" value="Maleyloyr_isom"/>
</dbReference>
<protein>
    <submittedName>
        <fullName evidence="2">Maleylpyruvate isomerase family mycothiol-dependent enzyme</fullName>
    </submittedName>
</protein>
<dbReference type="Proteomes" id="UP001500416">
    <property type="component" value="Unassembled WGS sequence"/>
</dbReference>
<keyword evidence="2" id="KW-0413">Isomerase</keyword>
<name>A0ABN0UMV4_9PSEU</name>
<dbReference type="Pfam" id="PF11716">
    <property type="entry name" value="MDMPI_N"/>
    <property type="match status" value="1"/>
</dbReference>
<dbReference type="InterPro" id="IPR034660">
    <property type="entry name" value="DinB/YfiT-like"/>
</dbReference>
<evidence type="ECO:0000313" key="3">
    <source>
        <dbReference type="Proteomes" id="UP001500416"/>
    </source>
</evidence>
<comment type="caution">
    <text evidence="2">The sequence shown here is derived from an EMBL/GenBank/DDBJ whole genome shotgun (WGS) entry which is preliminary data.</text>
</comment>
<organism evidence="2 3">
    <name type="scientific">Saccharothrix mutabilis subsp. mutabilis</name>
    <dbReference type="NCBI Taxonomy" id="66855"/>
    <lineage>
        <taxon>Bacteria</taxon>
        <taxon>Bacillati</taxon>
        <taxon>Actinomycetota</taxon>
        <taxon>Actinomycetes</taxon>
        <taxon>Pseudonocardiales</taxon>
        <taxon>Pseudonocardiaceae</taxon>
        <taxon>Saccharothrix</taxon>
    </lineage>
</organism>
<dbReference type="Gene3D" id="1.20.120.450">
    <property type="entry name" value="dinb family like domain"/>
    <property type="match status" value="1"/>
</dbReference>
<dbReference type="GO" id="GO:0016853">
    <property type="term" value="F:isomerase activity"/>
    <property type="evidence" value="ECO:0007669"/>
    <property type="project" value="UniProtKB-KW"/>
</dbReference>
<keyword evidence="3" id="KW-1185">Reference proteome</keyword>
<sequence>MVDQVAVVREVLPGVARRFVGLVRRLPADARATAEWTVADTAAHVASITTMYTSILAPGGGPVPFKALVEPVRTVTVDTVADLNVMALRHFTNRDPQTLTDGLLSDVDTILKITDGTDHDRTVPWLGDSRVPVGGVLAHLVNELLVHGWDIARAQRVPWTTPPREAAPFFALFLVGMIRNGTGSLLDGPPPSDRRIAVAFRSRYTDPVTLVLHGDRVTAEDGPADVTVRFDPAALNLMMFGRVSRARTALTGKVVVSGRRPWLLPAFLRKVRLPTNARPLS</sequence>
<proteinExistence type="predicted"/>
<dbReference type="SUPFAM" id="SSF109854">
    <property type="entry name" value="DinB/YfiT-like putative metalloenzymes"/>
    <property type="match status" value="1"/>
</dbReference>
<evidence type="ECO:0000259" key="1">
    <source>
        <dbReference type="Pfam" id="PF11716"/>
    </source>
</evidence>
<accession>A0ABN0UMV4</accession>
<gene>
    <name evidence="2" type="ORF">GCM10010492_65800</name>
</gene>
<dbReference type="InterPro" id="IPR024344">
    <property type="entry name" value="MDMPI_metal-binding"/>
</dbReference>
<feature type="domain" description="Mycothiol-dependent maleylpyruvate isomerase metal-binding" evidence="1">
    <location>
        <begin position="19"/>
        <end position="152"/>
    </location>
</feature>
<reference evidence="2 3" key="1">
    <citation type="journal article" date="2019" name="Int. J. Syst. Evol. Microbiol.">
        <title>The Global Catalogue of Microorganisms (GCM) 10K type strain sequencing project: providing services to taxonomists for standard genome sequencing and annotation.</title>
        <authorList>
            <consortium name="The Broad Institute Genomics Platform"/>
            <consortium name="The Broad Institute Genome Sequencing Center for Infectious Disease"/>
            <person name="Wu L."/>
            <person name="Ma J."/>
        </authorList>
    </citation>
    <scope>NUCLEOTIDE SEQUENCE [LARGE SCALE GENOMIC DNA]</scope>
    <source>
        <strain evidence="2 3">JCM 3380</strain>
    </source>
</reference>
<dbReference type="NCBIfam" id="TIGR03083">
    <property type="entry name" value="maleylpyruvate isomerase family mycothiol-dependent enzyme"/>
    <property type="match status" value="1"/>
</dbReference>
<evidence type="ECO:0000313" key="2">
    <source>
        <dbReference type="EMBL" id="GAA0255801.1"/>
    </source>
</evidence>